<feature type="coiled-coil region" evidence="1">
    <location>
        <begin position="870"/>
        <end position="900"/>
    </location>
</feature>
<feature type="compositionally biased region" description="Basic residues" evidence="2">
    <location>
        <begin position="587"/>
        <end position="598"/>
    </location>
</feature>
<reference evidence="4" key="1">
    <citation type="journal article" date="2022" name="Int. J. Mol. Sci.">
        <title>Draft Genome of Tanacetum Coccineum: Genomic Comparison of Closely Related Tanacetum-Family Plants.</title>
        <authorList>
            <person name="Yamashiro T."/>
            <person name="Shiraishi A."/>
            <person name="Nakayama K."/>
            <person name="Satake H."/>
        </authorList>
    </citation>
    <scope>NUCLEOTIDE SEQUENCE</scope>
</reference>
<accession>A0ABQ5I016</accession>
<keyword evidence="5" id="KW-1185">Reference proteome</keyword>
<organism evidence="4 5">
    <name type="scientific">Tanacetum coccineum</name>
    <dbReference type="NCBI Taxonomy" id="301880"/>
    <lineage>
        <taxon>Eukaryota</taxon>
        <taxon>Viridiplantae</taxon>
        <taxon>Streptophyta</taxon>
        <taxon>Embryophyta</taxon>
        <taxon>Tracheophyta</taxon>
        <taxon>Spermatophyta</taxon>
        <taxon>Magnoliopsida</taxon>
        <taxon>eudicotyledons</taxon>
        <taxon>Gunneridae</taxon>
        <taxon>Pentapetalae</taxon>
        <taxon>asterids</taxon>
        <taxon>campanulids</taxon>
        <taxon>Asterales</taxon>
        <taxon>Asteraceae</taxon>
        <taxon>Asteroideae</taxon>
        <taxon>Anthemideae</taxon>
        <taxon>Anthemidinae</taxon>
        <taxon>Tanacetum</taxon>
    </lineage>
</organism>
<comment type="caution">
    <text evidence="4">The sequence shown here is derived from an EMBL/GenBank/DDBJ whole genome shotgun (WGS) entry which is preliminary data.</text>
</comment>
<keyword evidence="1" id="KW-0175">Coiled coil</keyword>
<dbReference type="Pfam" id="PF22936">
    <property type="entry name" value="Pol_BBD"/>
    <property type="match status" value="1"/>
</dbReference>
<feature type="region of interest" description="Disordered" evidence="2">
    <location>
        <begin position="192"/>
        <end position="244"/>
    </location>
</feature>
<evidence type="ECO:0000259" key="3">
    <source>
        <dbReference type="Pfam" id="PF22936"/>
    </source>
</evidence>
<evidence type="ECO:0000313" key="4">
    <source>
        <dbReference type="EMBL" id="GJT93429.1"/>
    </source>
</evidence>
<feature type="compositionally biased region" description="Polar residues" evidence="2">
    <location>
        <begin position="643"/>
        <end position="660"/>
    </location>
</feature>
<feature type="domain" description="Retrovirus-related Pol polyprotein from transposon TNT 1-94-like beta-barrel" evidence="3">
    <location>
        <begin position="159"/>
        <end position="191"/>
    </location>
</feature>
<evidence type="ECO:0000256" key="1">
    <source>
        <dbReference type="SAM" id="Coils"/>
    </source>
</evidence>
<feature type="coiled-coil region" evidence="1">
    <location>
        <begin position="708"/>
        <end position="756"/>
    </location>
</feature>
<feature type="region of interest" description="Disordered" evidence="2">
    <location>
        <begin position="631"/>
        <end position="669"/>
    </location>
</feature>
<dbReference type="EMBL" id="BQNB010020201">
    <property type="protein sequence ID" value="GJT93429.1"/>
    <property type="molecule type" value="Genomic_DNA"/>
</dbReference>
<proteinExistence type="predicted"/>
<protein>
    <recommendedName>
        <fullName evidence="3">Retrovirus-related Pol polyprotein from transposon TNT 1-94-like beta-barrel domain-containing protein</fullName>
    </recommendedName>
</protein>
<dbReference type="InterPro" id="IPR054722">
    <property type="entry name" value="PolX-like_BBD"/>
</dbReference>
<evidence type="ECO:0000313" key="5">
    <source>
        <dbReference type="Proteomes" id="UP001151760"/>
    </source>
</evidence>
<sequence length="1076" mass="121222">MQNTPQSKRQSKKLEQYEVSKTRSTLDMYTKGLLLCVEAWGSFTGLIANLPSNKGRAVLMKSGLVSVNTARQVNTAHSKTTVNVARLMSYLFKTAYSTVKRSIHKNTSFKNNNINQRINTVKGKKFNTARPKAVVNAVKENNYNVVKGNPQMDLQNQGVIDSGCSRHMTGNMSYLTNYEEIDRGYVAFGGNPKGGKITRKASDNAGQARRETEHKVDKDPRKDSKCNDQEKEDNVNNTNTVNAADTNEVNVVGRKTSIELPFNSNMPALEYYSIFDFSSNDKDDGAEADMNNLDTTIQVSPNPTIIIHKDHPLDQVTTDLQSATQTRRMSKNLKEHGKNPKRFTEVKTASTSMETQKPLLKDEDGEEVDIHMYRSMFGSLMYLTSSRPDIMLQDVCIARNKHWLANFTTELNGKKIIITESTVKRDIQLEDAEGVDCLPNSTIYEQLTLMGSKTTAWNEFSSTMASAIICLATNQKFNFSKYIFESMIINFDNLSGKFLMYPRFVQVFLDQQLDGLPNHKRIYIALSHTKKIFGNMRMVGKDFSGRVTPLFPTMVVQNQSELGEGSANPTDPHHPPTIIQSSTQHQKIQKPKKPKRKDTHVPQLSDPSENVADKAVHKELGDSLVKAATTTSSLEAEHDSGNIIKTQSKATPNESSSQGTNLGGGPRCQETIKDTIAQTRFKNVSKRYNDLLLARGNTLQSDKDKLKLNELMELCINLQNMILDLEKTKTTQHNKIANLKKRVKKHEKKNRSRTHKLKRVYKVGLTARVESFGDEENLGEDASKQERIDAIDADEEIILVSVQDDANKEMFNANALNVSTAATTVTITTEEIAFGTALEAYKNFKTTVKGLFFKTTVKKKDQISFDEETALNLQDEFDEEERLAREKAKKEEEANIALIETWDDIQAKIDADHQLAERMQAQEQEVLSIEEKATLFQQLLERRRKNFTAKRVEEKRNKPPTKAQQRKIMFTYLKNMEGYKLNDLKLKEFDSIQEMFDRAFKRIYMLVEKKYYLTPSTLTMMLEKKLMIDYEIGGETAAGSGCSSAENTSSSGGINSGYTGSGKTLVKVVPILAPQG</sequence>
<feature type="compositionally biased region" description="Basic and acidic residues" evidence="2">
    <location>
        <begin position="208"/>
        <end position="234"/>
    </location>
</feature>
<name>A0ABQ5I016_9ASTR</name>
<feature type="region of interest" description="Disordered" evidence="2">
    <location>
        <begin position="561"/>
        <end position="611"/>
    </location>
</feature>
<dbReference type="Proteomes" id="UP001151760">
    <property type="component" value="Unassembled WGS sequence"/>
</dbReference>
<reference evidence="4" key="2">
    <citation type="submission" date="2022-01" db="EMBL/GenBank/DDBJ databases">
        <authorList>
            <person name="Yamashiro T."/>
            <person name="Shiraishi A."/>
            <person name="Satake H."/>
            <person name="Nakayama K."/>
        </authorList>
    </citation>
    <scope>NUCLEOTIDE SEQUENCE</scope>
</reference>
<gene>
    <name evidence="4" type="ORF">Tco_1082274</name>
</gene>
<evidence type="ECO:0000256" key="2">
    <source>
        <dbReference type="SAM" id="MobiDB-lite"/>
    </source>
</evidence>
<feature type="compositionally biased region" description="Low complexity" evidence="2">
    <location>
        <begin position="235"/>
        <end position="244"/>
    </location>
</feature>